<dbReference type="EMBL" id="JBHRSL010000010">
    <property type="protein sequence ID" value="MFC3052189.1"/>
    <property type="molecule type" value="Genomic_DNA"/>
</dbReference>
<feature type="transmembrane region" description="Helical" evidence="2">
    <location>
        <begin position="40"/>
        <end position="61"/>
    </location>
</feature>
<evidence type="ECO:0000313" key="4">
    <source>
        <dbReference type="Proteomes" id="UP001595444"/>
    </source>
</evidence>
<feature type="coiled-coil region" evidence="1">
    <location>
        <begin position="90"/>
        <end position="191"/>
    </location>
</feature>
<reference evidence="4" key="1">
    <citation type="journal article" date="2019" name="Int. J. Syst. Evol. Microbiol.">
        <title>The Global Catalogue of Microorganisms (GCM) 10K type strain sequencing project: providing services to taxonomists for standard genome sequencing and annotation.</title>
        <authorList>
            <consortium name="The Broad Institute Genomics Platform"/>
            <consortium name="The Broad Institute Genome Sequencing Center for Infectious Disease"/>
            <person name="Wu L."/>
            <person name="Ma J."/>
        </authorList>
    </citation>
    <scope>NUCLEOTIDE SEQUENCE [LARGE SCALE GENOMIC DNA]</scope>
    <source>
        <strain evidence="4">KCTC 62164</strain>
    </source>
</reference>
<sequence length="381" mass="40900">MAIEDADIIEGEVLEDTAAKPAAEKSGHSKEPARRTSNRLVWLLCGLLAAFIAGAISFPYMREALVQIGLAPASPIQNINQAVPDYSGALEDINKTLARHQEVLAQQAAQLADRATSEPSVMAASGETAALQAEVNAVKQQLAAQQTRMAETVASIEAASTGDSHLQAGQVAALQTEIAGLKAALAENQRQQTTLITAYTERLKGLEGGSIALSPRGRLYLALVDMRDRATAGEYVADDLSHIIQDERFLGQEDALARLEALRDWYVAMPDKTMDKAALEELLTAAVREYVSARQKENGSFLQNLFTVRRTGTAATGDDALLNTAEESMAAGNIKAALRAISGLEAQKGPMLQNWIRAAEQYLEVEKRFDDVIADARGAAQ</sequence>
<keyword evidence="2" id="KW-0812">Transmembrane</keyword>
<keyword evidence="2" id="KW-1133">Transmembrane helix</keyword>
<dbReference type="Proteomes" id="UP001595444">
    <property type="component" value="Unassembled WGS sequence"/>
</dbReference>
<protein>
    <submittedName>
        <fullName evidence="3">Uncharacterized protein</fullName>
    </submittedName>
</protein>
<dbReference type="RefSeq" id="WP_194214124.1">
    <property type="nucleotide sequence ID" value="NZ_CP061205.1"/>
</dbReference>
<keyword evidence="2" id="KW-0472">Membrane</keyword>
<keyword evidence="1" id="KW-0175">Coiled coil</keyword>
<evidence type="ECO:0000256" key="1">
    <source>
        <dbReference type="SAM" id="Coils"/>
    </source>
</evidence>
<evidence type="ECO:0000256" key="2">
    <source>
        <dbReference type="SAM" id="Phobius"/>
    </source>
</evidence>
<accession>A0ABV7D4W2</accession>
<gene>
    <name evidence="3" type="ORF">ACFOKA_09765</name>
</gene>
<comment type="caution">
    <text evidence="3">The sequence shown here is derived from an EMBL/GenBank/DDBJ whole genome shotgun (WGS) entry which is preliminary data.</text>
</comment>
<evidence type="ECO:0000313" key="3">
    <source>
        <dbReference type="EMBL" id="MFC3052189.1"/>
    </source>
</evidence>
<name>A0ABV7D4W2_9PROT</name>
<dbReference type="Gene3D" id="1.10.287.1490">
    <property type="match status" value="1"/>
</dbReference>
<proteinExistence type="predicted"/>
<keyword evidence="4" id="KW-1185">Reference proteome</keyword>
<organism evidence="3 4">
    <name type="scientific">Kordiimonas pumila</name>
    <dbReference type="NCBI Taxonomy" id="2161677"/>
    <lineage>
        <taxon>Bacteria</taxon>
        <taxon>Pseudomonadati</taxon>
        <taxon>Pseudomonadota</taxon>
        <taxon>Alphaproteobacteria</taxon>
        <taxon>Kordiimonadales</taxon>
        <taxon>Kordiimonadaceae</taxon>
        <taxon>Kordiimonas</taxon>
    </lineage>
</organism>